<evidence type="ECO:0000256" key="6">
    <source>
        <dbReference type="ARBA" id="ARBA00022989"/>
    </source>
</evidence>
<keyword evidence="7 8" id="KW-0472">Membrane</keyword>
<feature type="transmembrane region" description="Helical" evidence="8">
    <location>
        <begin position="55"/>
        <end position="88"/>
    </location>
</feature>
<evidence type="ECO:0000256" key="8">
    <source>
        <dbReference type="SAM" id="Phobius"/>
    </source>
</evidence>
<keyword evidence="4" id="KW-1003">Cell membrane</keyword>
<protein>
    <submittedName>
        <fullName evidence="9">Predicted branched-chain amino acid permease (Azaleucine resistance)</fullName>
    </submittedName>
</protein>
<dbReference type="RefSeq" id="WP_244556821.1">
    <property type="nucleotide sequence ID" value="NZ_FWXR01000004.1"/>
</dbReference>
<keyword evidence="5 8" id="KW-0812">Transmembrane</keyword>
<dbReference type="GO" id="GO:0005886">
    <property type="term" value="C:plasma membrane"/>
    <property type="evidence" value="ECO:0007669"/>
    <property type="project" value="UniProtKB-SubCell"/>
</dbReference>
<dbReference type="Proteomes" id="UP000192656">
    <property type="component" value="Unassembled WGS sequence"/>
</dbReference>
<evidence type="ECO:0000313" key="9">
    <source>
        <dbReference type="EMBL" id="SMC60171.1"/>
    </source>
</evidence>
<name>A0A1W2AIA9_9HYPH</name>
<sequence>MSQTRSSDLHQLAGSEIEAALRQVFPVFLAVFPFGMVYGAIALGDGLTLLEAMGFSATVFAGASQLAALQLIGIGAPVWTVLLTVFALNFRHILYSASIGRHLTRFSPAAKAAAFFLLVDPIFGAAEARAAERPLTKRYYFTYGMALYICWLASTLIGALFGSLIEEPEAFGLDFVLPVYFLALVMTFRSRRTFWPVAGTSAIVSIAVTYVIGPPWHVTLGALAGIAVAAAMKPPERGETHSTEKEA</sequence>
<comment type="subcellular location">
    <subcellularLocation>
        <location evidence="1">Cell membrane</location>
        <topology evidence="1">Multi-pass membrane protein</topology>
    </subcellularLocation>
</comment>
<dbReference type="Pfam" id="PF03591">
    <property type="entry name" value="AzlC"/>
    <property type="match status" value="1"/>
</dbReference>
<dbReference type="InterPro" id="IPR011606">
    <property type="entry name" value="Brnchd-chn_aa_trnsp_permease"/>
</dbReference>
<feature type="transmembrane region" description="Helical" evidence="8">
    <location>
        <begin position="20"/>
        <end position="43"/>
    </location>
</feature>
<dbReference type="EMBL" id="FWXR01000004">
    <property type="protein sequence ID" value="SMC60171.1"/>
    <property type="molecule type" value="Genomic_DNA"/>
</dbReference>
<dbReference type="PANTHER" id="PTHR34979:SF1">
    <property type="entry name" value="INNER MEMBRANE PROTEIN YGAZ"/>
    <property type="match status" value="1"/>
</dbReference>
<dbReference type="GO" id="GO:1903785">
    <property type="term" value="P:L-valine transmembrane transport"/>
    <property type="evidence" value="ECO:0007669"/>
    <property type="project" value="TreeGrafter"/>
</dbReference>
<evidence type="ECO:0000313" key="10">
    <source>
        <dbReference type="Proteomes" id="UP000192656"/>
    </source>
</evidence>
<evidence type="ECO:0000256" key="5">
    <source>
        <dbReference type="ARBA" id="ARBA00022692"/>
    </source>
</evidence>
<reference evidence="9 10" key="1">
    <citation type="submission" date="2017-04" db="EMBL/GenBank/DDBJ databases">
        <authorList>
            <person name="Afonso C.L."/>
            <person name="Miller P.J."/>
            <person name="Scott M.A."/>
            <person name="Spackman E."/>
            <person name="Goraichik I."/>
            <person name="Dimitrov K.M."/>
            <person name="Suarez D.L."/>
            <person name="Swayne D.E."/>
        </authorList>
    </citation>
    <scope>NUCLEOTIDE SEQUENCE [LARGE SCALE GENOMIC DNA]</scope>
    <source>
        <strain evidence="9 10">CGMCC 1.10972</strain>
    </source>
</reference>
<evidence type="ECO:0000256" key="3">
    <source>
        <dbReference type="ARBA" id="ARBA00022448"/>
    </source>
</evidence>
<keyword evidence="3" id="KW-0813">Transport</keyword>
<feature type="transmembrane region" description="Helical" evidence="8">
    <location>
        <begin position="140"/>
        <end position="164"/>
    </location>
</feature>
<evidence type="ECO:0000256" key="7">
    <source>
        <dbReference type="ARBA" id="ARBA00023136"/>
    </source>
</evidence>
<dbReference type="AlphaFoldDB" id="A0A1W2AIA9"/>
<proteinExistence type="inferred from homology"/>
<dbReference type="PANTHER" id="PTHR34979">
    <property type="entry name" value="INNER MEMBRANE PROTEIN YGAZ"/>
    <property type="match status" value="1"/>
</dbReference>
<dbReference type="STRING" id="937218.SAMN06297251_104184"/>
<feature type="transmembrane region" description="Helical" evidence="8">
    <location>
        <begin position="195"/>
        <end position="213"/>
    </location>
</feature>
<evidence type="ECO:0000256" key="4">
    <source>
        <dbReference type="ARBA" id="ARBA00022475"/>
    </source>
</evidence>
<gene>
    <name evidence="9" type="ORF">SAMN06297251_104184</name>
</gene>
<feature type="transmembrane region" description="Helical" evidence="8">
    <location>
        <begin position="170"/>
        <end position="188"/>
    </location>
</feature>
<accession>A0A1W2AIA9</accession>
<keyword evidence="10" id="KW-1185">Reference proteome</keyword>
<comment type="similarity">
    <text evidence="2">Belongs to the AzlC family.</text>
</comment>
<evidence type="ECO:0000256" key="2">
    <source>
        <dbReference type="ARBA" id="ARBA00010735"/>
    </source>
</evidence>
<keyword evidence="6 8" id="KW-1133">Transmembrane helix</keyword>
<organism evidence="9 10">
    <name type="scientific">Fulvimarina manganoxydans</name>
    <dbReference type="NCBI Taxonomy" id="937218"/>
    <lineage>
        <taxon>Bacteria</taxon>
        <taxon>Pseudomonadati</taxon>
        <taxon>Pseudomonadota</taxon>
        <taxon>Alphaproteobacteria</taxon>
        <taxon>Hyphomicrobiales</taxon>
        <taxon>Aurantimonadaceae</taxon>
        <taxon>Fulvimarina</taxon>
    </lineage>
</organism>
<evidence type="ECO:0000256" key="1">
    <source>
        <dbReference type="ARBA" id="ARBA00004651"/>
    </source>
</evidence>